<name>A0A512N6R6_9HYPH</name>
<gene>
    <name evidence="2" type="ORF">RSO01_18480</name>
</gene>
<organism evidence="2 3">
    <name type="scientific">Reyranella soli</name>
    <dbReference type="NCBI Taxonomy" id="1230389"/>
    <lineage>
        <taxon>Bacteria</taxon>
        <taxon>Pseudomonadati</taxon>
        <taxon>Pseudomonadota</taxon>
        <taxon>Alphaproteobacteria</taxon>
        <taxon>Hyphomicrobiales</taxon>
        <taxon>Reyranellaceae</taxon>
        <taxon>Reyranella</taxon>
    </lineage>
</organism>
<reference evidence="2 3" key="1">
    <citation type="submission" date="2019-07" db="EMBL/GenBank/DDBJ databases">
        <title>Whole genome shotgun sequence of Reyranella soli NBRC 108950.</title>
        <authorList>
            <person name="Hosoyama A."/>
            <person name="Uohara A."/>
            <person name="Ohji S."/>
            <person name="Ichikawa N."/>
        </authorList>
    </citation>
    <scope>NUCLEOTIDE SEQUENCE [LARGE SCALE GENOMIC DNA]</scope>
    <source>
        <strain evidence="2 3">NBRC 108950</strain>
    </source>
</reference>
<keyword evidence="3" id="KW-1185">Reference proteome</keyword>
<dbReference type="Pfam" id="PF12760">
    <property type="entry name" value="Zn_ribbon_IS1595"/>
    <property type="match status" value="1"/>
</dbReference>
<dbReference type="OrthoDB" id="271821at2"/>
<dbReference type="AlphaFoldDB" id="A0A512N6R6"/>
<comment type="caution">
    <text evidence="2">The sequence shown here is derived from an EMBL/GenBank/DDBJ whole genome shotgun (WGS) entry which is preliminary data.</text>
</comment>
<feature type="domain" description="Transposase zinc-ribbon" evidence="1">
    <location>
        <begin position="38"/>
        <end position="86"/>
    </location>
</feature>
<evidence type="ECO:0000313" key="3">
    <source>
        <dbReference type="Proteomes" id="UP000321058"/>
    </source>
</evidence>
<dbReference type="InterPro" id="IPR024442">
    <property type="entry name" value="Transposase_Zn_ribbon"/>
</dbReference>
<dbReference type="EMBL" id="BKAJ01000031">
    <property type="protein sequence ID" value="GEP54682.1"/>
    <property type="molecule type" value="Genomic_DNA"/>
</dbReference>
<evidence type="ECO:0000313" key="2">
    <source>
        <dbReference type="EMBL" id="GEP54682.1"/>
    </source>
</evidence>
<evidence type="ECO:0000259" key="1">
    <source>
        <dbReference type="Pfam" id="PF12760"/>
    </source>
</evidence>
<accession>A0A512N6R6</accession>
<protein>
    <recommendedName>
        <fullName evidence="1">Transposase zinc-ribbon domain-containing protein</fullName>
    </recommendedName>
</protein>
<dbReference type="RefSeq" id="WP_147148442.1">
    <property type="nucleotide sequence ID" value="NZ_BKAJ01000031.1"/>
</dbReference>
<dbReference type="Proteomes" id="UP000321058">
    <property type="component" value="Unassembled WGS sequence"/>
</dbReference>
<proteinExistence type="predicted"/>
<sequence>MEGAIRTKYVQIGLSPDAVSKDLDDELLVRAALERFSNELSAHQYLEGIIWPDGARCPHCGGTERVGRLNGASTRLGTYKCYACRRSFSVTHGTLFMSSHVPVHKWLQAIYLTGGGTKNIRPHQLQRILNVSFKTASFILRRISEAAASAEQIQSPTGTDTVATIIPTSDSAAKQSTP</sequence>